<keyword evidence="5 7" id="KW-1133">Transmembrane helix</keyword>
<feature type="transmembrane region" description="Helical" evidence="7">
    <location>
        <begin position="316"/>
        <end position="338"/>
    </location>
</feature>
<protein>
    <submittedName>
        <fullName evidence="9">MFS transporter</fullName>
    </submittedName>
</protein>
<name>A0A511YUR8_9CELL</name>
<keyword evidence="10" id="KW-1185">Reference proteome</keyword>
<dbReference type="GO" id="GO:0022857">
    <property type="term" value="F:transmembrane transporter activity"/>
    <property type="evidence" value="ECO:0007669"/>
    <property type="project" value="InterPro"/>
</dbReference>
<feature type="transmembrane region" description="Helical" evidence="7">
    <location>
        <begin position="135"/>
        <end position="155"/>
    </location>
</feature>
<dbReference type="PROSITE" id="PS50850">
    <property type="entry name" value="MFS"/>
    <property type="match status" value="1"/>
</dbReference>
<proteinExistence type="inferred from homology"/>
<reference evidence="9 10" key="1">
    <citation type="submission" date="2019-07" db="EMBL/GenBank/DDBJ databases">
        <title>Whole genome shotgun sequence of Actinotalea fermentans NBRC 105374.</title>
        <authorList>
            <person name="Hosoyama A."/>
            <person name="Uohara A."/>
            <person name="Ohji S."/>
            <person name="Ichikawa N."/>
        </authorList>
    </citation>
    <scope>NUCLEOTIDE SEQUENCE [LARGE SCALE GENOMIC DNA]</scope>
    <source>
        <strain evidence="9 10">NBRC 105374</strain>
    </source>
</reference>
<organism evidence="9 10">
    <name type="scientific">Actinotalea fermentans</name>
    <dbReference type="NCBI Taxonomy" id="43671"/>
    <lineage>
        <taxon>Bacteria</taxon>
        <taxon>Bacillati</taxon>
        <taxon>Actinomycetota</taxon>
        <taxon>Actinomycetes</taxon>
        <taxon>Micrococcales</taxon>
        <taxon>Cellulomonadaceae</taxon>
        <taxon>Actinotalea</taxon>
    </lineage>
</organism>
<dbReference type="Gene3D" id="1.20.1250.20">
    <property type="entry name" value="MFS general substrate transporter like domains"/>
    <property type="match status" value="2"/>
</dbReference>
<feature type="transmembrane region" description="Helical" evidence="7">
    <location>
        <begin position="350"/>
        <end position="370"/>
    </location>
</feature>
<evidence type="ECO:0000256" key="3">
    <source>
        <dbReference type="ARBA" id="ARBA00022448"/>
    </source>
</evidence>
<dbReference type="AlphaFoldDB" id="A0A511YUR8"/>
<comment type="caution">
    <text evidence="9">The sequence shown here is derived from an EMBL/GenBank/DDBJ whole genome shotgun (WGS) entry which is preliminary data.</text>
</comment>
<evidence type="ECO:0000256" key="6">
    <source>
        <dbReference type="ARBA" id="ARBA00023136"/>
    </source>
</evidence>
<evidence type="ECO:0000256" key="4">
    <source>
        <dbReference type="ARBA" id="ARBA00022692"/>
    </source>
</evidence>
<feature type="transmembrane region" description="Helical" evidence="7">
    <location>
        <begin position="99"/>
        <end position="123"/>
    </location>
</feature>
<dbReference type="Pfam" id="PF07690">
    <property type="entry name" value="MFS_1"/>
    <property type="match status" value="1"/>
</dbReference>
<comment type="similarity">
    <text evidence="2">Belongs to the major facilitator superfamily.</text>
</comment>
<feature type="transmembrane region" description="Helical" evidence="7">
    <location>
        <begin position="161"/>
        <end position="180"/>
    </location>
</feature>
<dbReference type="InterPro" id="IPR011701">
    <property type="entry name" value="MFS"/>
</dbReference>
<feature type="transmembrane region" description="Helical" evidence="7">
    <location>
        <begin position="47"/>
        <end position="69"/>
    </location>
</feature>
<evidence type="ECO:0000256" key="5">
    <source>
        <dbReference type="ARBA" id="ARBA00022989"/>
    </source>
</evidence>
<dbReference type="EMBL" id="BJYK01000001">
    <property type="protein sequence ID" value="GEN78942.1"/>
    <property type="molecule type" value="Genomic_DNA"/>
</dbReference>
<dbReference type="GO" id="GO:0005886">
    <property type="term" value="C:plasma membrane"/>
    <property type="evidence" value="ECO:0007669"/>
    <property type="project" value="UniProtKB-SubCell"/>
</dbReference>
<accession>A0A511YUR8</accession>
<feature type="transmembrane region" description="Helical" evidence="7">
    <location>
        <begin position="258"/>
        <end position="278"/>
    </location>
</feature>
<evidence type="ECO:0000313" key="9">
    <source>
        <dbReference type="EMBL" id="GEN78942.1"/>
    </source>
</evidence>
<dbReference type="RefSeq" id="WP_222594315.1">
    <property type="nucleotide sequence ID" value="NZ_BJYK01000001.1"/>
</dbReference>
<gene>
    <name evidence="9" type="ORF">AFE02nite_06760</name>
</gene>
<keyword evidence="6 7" id="KW-0472">Membrane</keyword>
<dbReference type="PANTHER" id="PTHR23514">
    <property type="entry name" value="BYPASS OF STOP CODON PROTEIN 6"/>
    <property type="match status" value="1"/>
</dbReference>
<evidence type="ECO:0000256" key="2">
    <source>
        <dbReference type="ARBA" id="ARBA00008335"/>
    </source>
</evidence>
<feature type="domain" description="Major facilitator superfamily (MFS) profile" evidence="8">
    <location>
        <begin position="11"/>
        <end position="404"/>
    </location>
</feature>
<evidence type="ECO:0000256" key="7">
    <source>
        <dbReference type="SAM" id="Phobius"/>
    </source>
</evidence>
<dbReference type="InterPro" id="IPR036259">
    <property type="entry name" value="MFS_trans_sf"/>
</dbReference>
<dbReference type="InterPro" id="IPR020846">
    <property type="entry name" value="MFS_dom"/>
</dbReference>
<dbReference type="Proteomes" id="UP000321484">
    <property type="component" value="Unassembled WGS sequence"/>
</dbReference>
<keyword evidence="3" id="KW-0813">Transport</keyword>
<keyword evidence="4 7" id="KW-0812">Transmembrane</keyword>
<feature type="transmembrane region" description="Helical" evidence="7">
    <location>
        <begin position="290"/>
        <end position="310"/>
    </location>
</feature>
<feature type="transmembrane region" description="Helical" evidence="7">
    <location>
        <begin position="12"/>
        <end position="35"/>
    </location>
</feature>
<comment type="subcellular location">
    <subcellularLocation>
        <location evidence="1">Cell membrane</location>
        <topology evidence="1">Multi-pass membrane protein</topology>
    </subcellularLocation>
</comment>
<feature type="transmembrane region" description="Helical" evidence="7">
    <location>
        <begin position="76"/>
        <end position="93"/>
    </location>
</feature>
<sequence>MPLFAHRVRASVVVAYVAFVLTGVSASVAAVVLPAQIVDYGVDRRTLGITFFTFSAGFFLAGATTGWLMERLGTRLALVVGSLAYVAGALVMATRPSFVALVVVQLLAGYGTGIVESVLQAYLAGLPSQTARLNLLHGFFGVGALIGPLAATWVLDRTEWTVVWLLLGLLAIPVGVAYAATFPNRAEALRADTPPDGAGRLVDVPETPMSGTRLIAATARETGVVLAAVFLTVYVGIEMSLGNWGVDYLVGHHDLSTTLAGGSVSGYWLGLTLGRFIISPTAARLRWTVARMTAVCLLGVVVCGALVSVTPVGAGATVGFALLGFFLGPLFPTAIAVVPELTSPRLVPSAVGLMNAVSVIGGSALPWLAGTIGDTVGIWTLLPFATALALVQLVLWHAVVRRMRHPELLAHVD</sequence>
<feature type="transmembrane region" description="Helical" evidence="7">
    <location>
        <begin position="376"/>
        <end position="399"/>
    </location>
</feature>
<dbReference type="PANTHER" id="PTHR23514:SF3">
    <property type="entry name" value="BYPASS OF STOP CODON PROTEIN 6"/>
    <property type="match status" value="1"/>
</dbReference>
<dbReference type="SUPFAM" id="SSF103473">
    <property type="entry name" value="MFS general substrate transporter"/>
    <property type="match status" value="1"/>
</dbReference>
<evidence type="ECO:0000259" key="8">
    <source>
        <dbReference type="PROSITE" id="PS50850"/>
    </source>
</evidence>
<feature type="transmembrane region" description="Helical" evidence="7">
    <location>
        <begin position="223"/>
        <end position="246"/>
    </location>
</feature>
<evidence type="ECO:0000256" key="1">
    <source>
        <dbReference type="ARBA" id="ARBA00004651"/>
    </source>
</evidence>
<evidence type="ECO:0000313" key="10">
    <source>
        <dbReference type="Proteomes" id="UP000321484"/>
    </source>
</evidence>
<dbReference type="InterPro" id="IPR051788">
    <property type="entry name" value="MFS_Transporter"/>
</dbReference>